<comment type="caution">
    <text evidence="3">The sequence shown here is derived from an EMBL/GenBank/DDBJ whole genome shotgun (WGS) entry which is preliminary data.</text>
</comment>
<dbReference type="InterPro" id="IPR012902">
    <property type="entry name" value="N_methyl_site"/>
</dbReference>
<dbReference type="NCBIfam" id="TIGR02532">
    <property type="entry name" value="IV_pilin_GFxxxE"/>
    <property type="match status" value="1"/>
</dbReference>
<sequence>MRPNHAFTLIELLVVIAIIALLMGIMVPALSRVRDQARTVYCLNSLRQIGLAMHAYAHANNDAVPRALDHEVKWILAFMPYLGTDYKTATDYRRVDVYQCPSFPRVGVGLSGRPNTEQTIDYVVNAWDFDDPGLTTGNRGRQKDEPTKLGDVRQPGERIYLADNEAGDWRPVITDRDELNVASHFNLLDVWSTTHLPASETETPGSNLTRRVAAQRHRAKGCNNLFFDGHAAWLAATDNTPRHWCGQNPL</sequence>
<dbReference type="EMBL" id="JASCXX010000030">
    <property type="protein sequence ID" value="MDI6451185.1"/>
    <property type="molecule type" value="Genomic_DNA"/>
</dbReference>
<protein>
    <submittedName>
        <fullName evidence="3">Type II secretion system protein</fullName>
    </submittedName>
</protein>
<keyword evidence="1" id="KW-0812">Transmembrane</keyword>
<evidence type="ECO:0000313" key="4">
    <source>
        <dbReference type="Proteomes" id="UP001431776"/>
    </source>
</evidence>
<dbReference type="Gene3D" id="3.30.700.10">
    <property type="entry name" value="Glycoprotein, Type 4 Pilin"/>
    <property type="match status" value="1"/>
</dbReference>
<dbReference type="InterPro" id="IPR045584">
    <property type="entry name" value="Pilin-like"/>
</dbReference>
<evidence type="ECO:0000256" key="1">
    <source>
        <dbReference type="SAM" id="Phobius"/>
    </source>
</evidence>
<keyword evidence="4" id="KW-1185">Reference proteome</keyword>
<name>A0AAW6TZX7_9BACT</name>
<dbReference type="InterPro" id="IPR011453">
    <property type="entry name" value="DUF1559"/>
</dbReference>
<dbReference type="PANTHER" id="PTHR30093">
    <property type="entry name" value="GENERAL SECRETION PATHWAY PROTEIN G"/>
    <property type="match status" value="1"/>
</dbReference>
<dbReference type="SUPFAM" id="SSF54523">
    <property type="entry name" value="Pili subunits"/>
    <property type="match status" value="1"/>
</dbReference>
<accession>A0AAW6TZX7</accession>
<gene>
    <name evidence="3" type="ORF">QJ522_19135</name>
</gene>
<dbReference type="RefSeq" id="WP_349246593.1">
    <property type="nucleotide sequence ID" value="NZ_JASCXX010000030.1"/>
</dbReference>
<dbReference type="Proteomes" id="UP001431776">
    <property type="component" value="Unassembled WGS sequence"/>
</dbReference>
<dbReference type="Pfam" id="PF07963">
    <property type="entry name" value="N_methyl"/>
    <property type="match status" value="1"/>
</dbReference>
<reference evidence="3" key="1">
    <citation type="submission" date="2023-05" db="EMBL/GenBank/DDBJ databases">
        <title>Anaerotaeda fermentans gen. nov., sp. nov., a novel anaerobic planctomycete of the new family within the order Sedimentisphaerales isolated from Taman Peninsula, Russia.</title>
        <authorList>
            <person name="Khomyakova M.A."/>
            <person name="Merkel A.Y."/>
            <person name="Slobodkin A.I."/>
        </authorList>
    </citation>
    <scope>NUCLEOTIDE SEQUENCE</scope>
    <source>
        <strain evidence="3">M17dextr</strain>
    </source>
</reference>
<organism evidence="3 4">
    <name type="scientific">Anaerobaca lacustris</name>
    <dbReference type="NCBI Taxonomy" id="3044600"/>
    <lineage>
        <taxon>Bacteria</taxon>
        <taxon>Pseudomonadati</taxon>
        <taxon>Planctomycetota</taxon>
        <taxon>Phycisphaerae</taxon>
        <taxon>Sedimentisphaerales</taxon>
        <taxon>Anaerobacaceae</taxon>
        <taxon>Anaerobaca</taxon>
    </lineage>
</organism>
<feature type="domain" description="DUF1559" evidence="2">
    <location>
        <begin position="33"/>
        <end position="62"/>
    </location>
</feature>
<dbReference type="Pfam" id="PF07596">
    <property type="entry name" value="SBP_bac_10"/>
    <property type="match status" value="1"/>
</dbReference>
<keyword evidence="1" id="KW-0472">Membrane</keyword>
<evidence type="ECO:0000259" key="2">
    <source>
        <dbReference type="Pfam" id="PF07596"/>
    </source>
</evidence>
<proteinExistence type="predicted"/>
<keyword evidence="1" id="KW-1133">Transmembrane helix</keyword>
<evidence type="ECO:0000313" key="3">
    <source>
        <dbReference type="EMBL" id="MDI6451185.1"/>
    </source>
</evidence>
<feature type="transmembrane region" description="Helical" evidence="1">
    <location>
        <begin position="6"/>
        <end position="30"/>
    </location>
</feature>
<dbReference type="PANTHER" id="PTHR30093:SF2">
    <property type="entry name" value="TYPE II SECRETION SYSTEM PROTEIN H"/>
    <property type="match status" value="1"/>
</dbReference>
<dbReference type="AlphaFoldDB" id="A0AAW6TZX7"/>